<accession>S3YI03</accession>
<name>S3YI03_BACSE</name>
<comment type="caution">
    <text evidence="1">The sequence shown here is derived from an EMBL/GenBank/DDBJ whole genome shotgun (WGS) entry which is preliminary data.</text>
</comment>
<dbReference type="HOGENOM" id="CLU_185262_0_0_10"/>
<sequence>MCRNEIRLLPKRHVLTLRKYTLIECLAQDVLNEKSSIYLYIVDFRTELSGLCFLTSYDRTYIMPVNTNNTVTDFPEFKHFLFLYKNLPDYGKLFLTILGISE</sequence>
<organism evidence="1 2">
    <name type="scientific">Bacteroides stercoris CC31F</name>
    <dbReference type="NCBI Taxonomy" id="1073351"/>
    <lineage>
        <taxon>Bacteria</taxon>
        <taxon>Pseudomonadati</taxon>
        <taxon>Bacteroidota</taxon>
        <taxon>Bacteroidia</taxon>
        <taxon>Bacteroidales</taxon>
        <taxon>Bacteroidaceae</taxon>
        <taxon>Bacteroides</taxon>
    </lineage>
</organism>
<dbReference type="AlphaFoldDB" id="S3YI03"/>
<proteinExistence type="predicted"/>
<evidence type="ECO:0000313" key="1">
    <source>
        <dbReference type="EMBL" id="EPH21267.1"/>
    </source>
</evidence>
<dbReference type="EMBL" id="ATFP01000013">
    <property type="protein sequence ID" value="EPH21267.1"/>
    <property type="molecule type" value="Genomic_DNA"/>
</dbReference>
<dbReference type="Proteomes" id="UP000014614">
    <property type="component" value="Unassembled WGS sequence"/>
</dbReference>
<gene>
    <name evidence="1" type="ORF">HMPREF1181_00849</name>
</gene>
<protein>
    <submittedName>
        <fullName evidence="1">Uncharacterized protein</fullName>
    </submittedName>
</protein>
<reference evidence="1 2" key="1">
    <citation type="submission" date="2013-05" db="EMBL/GenBank/DDBJ databases">
        <title>The Genome Sequence of Bacteroides stercoris CC31F.</title>
        <authorList>
            <consortium name="The Broad Institute Genomics Platform"/>
            <person name="Earl A."/>
            <person name="Ward D."/>
            <person name="Feldgarden M."/>
            <person name="Gevers D."/>
            <person name="Oliphant K."/>
            <person name="Allen-Vercoe E."/>
            <person name="Walker B."/>
            <person name="Young S."/>
            <person name="Zeng Q."/>
            <person name="Gargeya S."/>
            <person name="Fitzgerald M."/>
            <person name="Haas B."/>
            <person name="Abouelleil A."/>
            <person name="Allen A.W."/>
            <person name="Alvarado L."/>
            <person name="Arachchi H.M."/>
            <person name="Berlin A.M."/>
            <person name="Chapman S.B."/>
            <person name="Gainer-Dewar J."/>
            <person name="Goldberg J."/>
            <person name="Griggs A."/>
            <person name="Gujja S."/>
            <person name="Hansen M."/>
            <person name="Howarth C."/>
            <person name="Imamovic A."/>
            <person name="Ireland A."/>
            <person name="Larimer J."/>
            <person name="McCowan C."/>
            <person name="Murphy C."/>
            <person name="Pearson M."/>
            <person name="Poon T.W."/>
            <person name="Priest M."/>
            <person name="Roberts A."/>
            <person name="Saif S."/>
            <person name="Shea T."/>
            <person name="Sisk P."/>
            <person name="Sykes S."/>
            <person name="Wortman J."/>
            <person name="Nusbaum C."/>
            <person name="Birren B."/>
        </authorList>
    </citation>
    <scope>NUCLEOTIDE SEQUENCE [LARGE SCALE GENOMIC DNA]</scope>
    <source>
        <strain evidence="1 2">CC31F</strain>
    </source>
</reference>
<evidence type="ECO:0000313" key="2">
    <source>
        <dbReference type="Proteomes" id="UP000014614"/>
    </source>
</evidence>